<evidence type="ECO:0000256" key="1">
    <source>
        <dbReference type="SAM" id="MobiDB-lite"/>
    </source>
</evidence>
<dbReference type="AlphaFoldDB" id="A0AAV7UNJ3"/>
<accession>A0AAV7UNJ3</accession>
<proteinExistence type="predicted"/>
<sequence>MNGEAARPSRRLPGLTGHCLGQINQCMRPCLQRDAAHRLPARPPQTGGAWRHVRPVSYHTERKRRLLRLPVVGISKLFKAKHIYCRGPVQGGWGTLPCHRLTEIPQHARPLTPLHAPINHARCPGSPRPPPLLPLTCSEESFDVRVVDALLGALGGVHVSVPFPLRMQTERCPGGVRTAGGRLLASSGGSPDPSVRKGNPLNVPFSGKSKRDPRLHVPLPALPPRLQGRTDGAQRRGFGGESAARLTGCS</sequence>
<keyword evidence="3" id="KW-1185">Reference proteome</keyword>
<feature type="compositionally biased region" description="Low complexity" evidence="1">
    <location>
        <begin position="179"/>
        <end position="190"/>
    </location>
</feature>
<feature type="region of interest" description="Disordered" evidence="1">
    <location>
        <begin position="176"/>
        <end position="250"/>
    </location>
</feature>
<reference evidence="2" key="1">
    <citation type="journal article" date="2022" name="bioRxiv">
        <title>Sequencing and chromosome-scale assembly of the giantPleurodeles waltlgenome.</title>
        <authorList>
            <person name="Brown T."/>
            <person name="Elewa A."/>
            <person name="Iarovenko S."/>
            <person name="Subramanian E."/>
            <person name="Araus A.J."/>
            <person name="Petzold A."/>
            <person name="Susuki M."/>
            <person name="Suzuki K.-i.T."/>
            <person name="Hayashi T."/>
            <person name="Toyoda A."/>
            <person name="Oliveira C."/>
            <person name="Osipova E."/>
            <person name="Leigh N.D."/>
            <person name="Simon A."/>
            <person name="Yun M.H."/>
        </authorList>
    </citation>
    <scope>NUCLEOTIDE SEQUENCE</scope>
    <source>
        <strain evidence="2">20211129_DDA</strain>
        <tissue evidence="2">Liver</tissue>
    </source>
</reference>
<gene>
    <name evidence="2" type="ORF">NDU88_006969</name>
</gene>
<evidence type="ECO:0000313" key="3">
    <source>
        <dbReference type="Proteomes" id="UP001066276"/>
    </source>
</evidence>
<comment type="caution">
    <text evidence="2">The sequence shown here is derived from an EMBL/GenBank/DDBJ whole genome shotgun (WGS) entry which is preliminary data.</text>
</comment>
<dbReference type="Proteomes" id="UP001066276">
    <property type="component" value="Chromosome 3_1"/>
</dbReference>
<dbReference type="EMBL" id="JANPWB010000005">
    <property type="protein sequence ID" value="KAJ1190231.1"/>
    <property type="molecule type" value="Genomic_DNA"/>
</dbReference>
<protein>
    <submittedName>
        <fullName evidence="2">Uncharacterized protein</fullName>
    </submittedName>
</protein>
<organism evidence="2 3">
    <name type="scientific">Pleurodeles waltl</name>
    <name type="common">Iberian ribbed newt</name>
    <dbReference type="NCBI Taxonomy" id="8319"/>
    <lineage>
        <taxon>Eukaryota</taxon>
        <taxon>Metazoa</taxon>
        <taxon>Chordata</taxon>
        <taxon>Craniata</taxon>
        <taxon>Vertebrata</taxon>
        <taxon>Euteleostomi</taxon>
        <taxon>Amphibia</taxon>
        <taxon>Batrachia</taxon>
        <taxon>Caudata</taxon>
        <taxon>Salamandroidea</taxon>
        <taxon>Salamandridae</taxon>
        <taxon>Pleurodelinae</taxon>
        <taxon>Pleurodeles</taxon>
    </lineage>
</organism>
<evidence type="ECO:0000313" key="2">
    <source>
        <dbReference type="EMBL" id="KAJ1190231.1"/>
    </source>
</evidence>
<name>A0AAV7UNJ3_PLEWA</name>